<feature type="region of interest" description="Disordered" evidence="1">
    <location>
        <begin position="197"/>
        <end position="220"/>
    </location>
</feature>
<organism evidence="2">
    <name type="scientific">Streptomyces sp. NBC_00180</name>
    <dbReference type="NCBI Taxonomy" id="2903632"/>
    <lineage>
        <taxon>Bacteria</taxon>
        <taxon>Bacillati</taxon>
        <taxon>Actinomycetota</taxon>
        <taxon>Actinomycetes</taxon>
        <taxon>Kitasatosporales</taxon>
        <taxon>Streptomycetaceae</taxon>
        <taxon>Streptomyces</taxon>
    </lineage>
</organism>
<evidence type="ECO:0000256" key="1">
    <source>
        <dbReference type="SAM" id="MobiDB-lite"/>
    </source>
</evidence>
<evidence type="ECO:0000313" key="2">
    <source>
        <dbReference type="EMBL" id="WTP88781.1"/>
    </source>
</evidence>
<dbReference type="EMBL" id="CP108140">
    <property type="protein sequence ID" value="WTP88781.1"/>
    <property type="molecule type" value="Genomic_DNA"/>
</dbReference>
<feature type="compositionally biased region" description="Basic and acidic residues" evidence="1">
    <location>
        <begin position="201"/>
        <end position="220"/>
    </location>
</feature>
<gene>
    <name evidence="2" type="ORF">OG477_27040</name>
</gene>
<reference evidence="2" key="1">
    <citation type="submission" date="2022-10" db="EMBL/GenBank/DDBJ databases">
        <title>The complete genomes of actinobacterial strains from the NBC collection.</title>
        <authorList>
            <person name="Joergensen T.S."/>
            <person name="Alvarez Arevalo M."/>
            <person name="Sterndorff E.B."/>
            <person name="Faurdal D."/>
            <person name="Vuksanovic O."/>
            <person name="Mourched A.-S."/>
            <person name="Charusanti P."/>
            <person name="Shaw S."/>
            <person name="Blin K."/>
            <person name="Weber T."/>
        </authorList>
    </citation>
    <scope>NUCLEOTIDE SEQUENCE</scope>
    <source>
        <strain evidence="2">NBC 00180</strain>
    </source>
</reference>
<proteinExistence type="predicted"/>
<dbReference type="AlphaFoldDB" id="A0AAU1I1Q7"/>
<name>A0AAU1I1Q7_9ACTN</name>
<sequence length="220" mass="23749">MTDIRQPLFGQAAREVRDQLAEPAPATTASALPPAITDLLAAIRDELNVPLADMPADDKQRTELLTQRASDTRVIVELLLKHGDVDHSATRLREWTAEHPVTYPTWQARIEQAAAEETQLLAERCPAAHPEDPDACSGPAVVTVLDATNVGAKGCEHHGARLLASLDGGRVCGLPDAPAGTAVRVFKAAATTRPFAWVDGPRTRPEQLSHAENRERGEQQ</sequence>
<accession>A0AAU1I1Q7</accession>
<protein>
    <submittedName>
        <fullName evidence="2">Uncharacterized protein</fullName>
    </submittedName>
</protein>